<sequence length="179" mass="19818">MRQVELDHGSGSNEPFVMKQPERKETPPSSTAPSLIQLQLKTLVVLLAMALGIGRYLVPLQHQRHSGTAVVSPAESTETGQPQDKAEPTMISWVRHTRPFSDPVKVVLSPNWYWADVKCAAKQEMAPSSLDTVSPGDIWLLHPRQGRLPMTKQCIDAEQEDHDDLSSTLIVIFVNNAGM</sequence>
<name>A0A1X2HEK5_SYNRA</name>
<evidence type="ECO:0000256" key="1">
    <source>
        <dbReference type="SAM" id="MobiDB-lite"/>
    </source>
</evidence>
<reference evidence="2 3" key="1">
    <citation type="submission" date="2016-07" db="EMBL/GenBank/DDBJ databases">
        <title>Pervasive Adenine N6-methylation of Active Genes in Fungi.</title>
        <authorList>
            <consortium name="DOE Joint Genome Institute"/>
            <person name="Mondo S.J."/>
            <person name="Dannebaum R.O."/>
            <person name="Kuo R.C."/>
            <person name="Labutti K."/>
            <person name="Haridas S."/>
            <person name="Kuo A."/>
            <person name="Salamov A."/>
            <person name="Ahrendt S.R."/>
            <person name="Lipzen A."/>
            <person name="Sullivan W."/>
            <person name="Andreopoulos W.B."/>
            <person name="Clum A."/>
            <person name="Lindquist E."/>
            <person name="Daum C."/>
            <person name="Ramamoorthy G.K."/>
            <person name="Gryganskyi A."/>
            <person name="Culley D."/>
            <person name="Magnuson J.K."/>
            <person name="James T.Y."/>
            <person name="O'Malley M.A."/>
            <person name="Stajich J.E."/>
            <person name="Spatafora J.W."/>
            <person name="Visel A."/>
            <person name="Grigoriev I.V."/>
        </authorList>
    </citation>
    <scope>NUCLEOTIDE SEQUENCE [LARGE SCALE GENOMIC DNA]</scope>
    <source>
        <strain evidence="2 3">NRRL 2496</strain>
    </source>
</reference>
<evidence type="ECO:0000313" key="2">
    <source>
        <dbReference type="EMBL" id="ORY97395.1"/>
    </source>
</evidence>
<dbReference type="Proteomes" id="UP000242180">
    <property type="component" value="Unassembled WGS sequence"/>
</dbReference>
<evidence type="ECO:0000313" key="3">
    <source>
        <dbReference type="Proteomes" id="UP000242180"/>
    </source>
</evidence>
<dbReference type="EMBL" id="MCGN01000004">
    <property type="protein sequence ID" value="ORY97395.1"/>
    <property type="molecule type" value="Genomic_DNA"/>
</dbReference>
<proteinExistence type="predicted"/>
<organism evidence="2 3">
    <name type="scientific">Syncephalastrum racemosum</name>
    <name type="common">Filamentous fungus</name>
    <dbReference type="NCBI Taxonomy" id="13706"/>
    <lineage>
        <taxon>Eukaryota</taxon>
        <taxon>Fungi</taxon>
        <taxon>Fungi incertae sedis</taxon>
        <taxon>Mucoromycota</taxon>
        <taxon>Mucoromycotina</taxon>
        <taxon>Mucoromycetes</taxon>
        <taxon>Mucorales</taxon>
        <taxon>Syncephalastraceae</taxon>
        <taxon>Syncephalastrum</taxon>
    </lineage>
</organism>
<keyword evidence="3" id="KW-1185">Reference proteome</keyword>
<feature type="region of interest" description="Disordered" evidence="1">
    <location>
        <begin position="1"/>
        <end position="32"/>
    </location>
</feature>
<accession>A0A1X2HEK5</accession>
<gene>
    <name evidence="2" type="ORF">BCR43DRAFT_489697</name>
</gene>
<dbReference type="InParanoid" id="A0A1X2HEK5"/>
<protein>
    <submittedName>
        <fullName evidence="2">Uncharacterized protein</fullName>
    </submittedName>
</protein>
<comment type="caution">
    <text evidence="2">The sequence shown here is derived from an EMBL/GenBank/DDBJ whole genome shotgun (WGS) entry which is preliminary data.</text>
</comment>
<dbReference type="AlphaFoldDB" id="A0A1X2HEK5"/>